<feature type="transmembrane region" description="Helical" evidence="1">
    <location>
        <begin position="63"/>
        <end position="85"/>
    </location>
</feature>
<keyword evidence="1" id="KW-0812">Transmembrane</keyword>
<reference evidence="2" key="1">
    <citation type="submission" date="2023-08" db="EMBL/GenBank/DDBJ databases">
        <title>Complete genome sequence of Sinorhizobium chiapanecum ITTG S70 isolated from Acaciella angustissima nodules in Chiapas-Mexico.</title>
        <authorList>
            <person name="Rincon-Rosales R."/>
            <person name="Rogel M.A."/>
            <person name="Rincon-Medina C.I."/>
            <person name="Guerrero G."/>
            <person name="Manzano-Gomez L.A."/>
            <person name="Lopez-Lopez A."/>
            <person name="Rincon Molina F.A."/>
            <person name="Martinez-Romero E."/>
        </authorList>
    </citation>
    <scope>NUCLEOTIDE SEQUENCE</scope>
    <source>
        <strain evidence="2">ITTG S70</strain>
    </source>
</reference>
<organism evidence="2 3">
    <name type="scientific">Sinorhizobium chiapasense</name>
    <dbReference type="NCBI Taxonomy" id="501572"/>
    <lineage>
        <taxon>Bacteria</taxon>
        <taxon>Pseudomonadati</taxon>
        <taxon>Pseudomonadota</taxon>
        <taxon>Alphaproteobacteria</taxon>
        <taxon>Hyphomicrobiales</taxon>
        <taxon>Rhizobiaceae</taxon>
        <taxon>Sinorhizobium/Ensifer group</taxon>
        <taxon>Sinorhizobium</taxon>
    </lineage>
</organism>
<dbReference type="RefSeq" id="WP_331373017.1">
    <property type="nucleotide sequence ID" value="NZ_CP133148.1"/>
</dbReference>
<dbReference type="Proteomes" id="UP001432360">
    <property type="component" value="Chromosome"/>
</dbReference>
<keyword evidence="1" id="KW-0472">Membrane</keyword>
<evidence type="ECO:0000313" key="2">
    <source>
        <dbReference type="EMBL" id="WVT03816.1"/>
    </source>
</evidence>
<protein>
    <submittedName>
        <fullName evidence="2">Uncharacterized protein</fullName>
    </submittedName>
</protein>
<feature type="transmembrane region" description="Helical" evidence="1">
    <location>
        <begin position="34"/>
        <end position="51"/>
    </location>
</feature>
<evidence type="ECO:0000256" key="1">
    <source>
        <dbReference type="SAM" id="Phobius"/>
    </source>
</evidence>
<proteinExistence type="predicted"/>
<keyword evidence="3" id="KW-1185">Reference proteome</keyword>
<keyword evidence="1" id="KW-1133">Transmembrane helix</keyword>
<dbReference type="EMBL" id="CP133148">
    <property type="protein sequence ID" value="WVT03816.1"/>
    <property type="molecule type" value="Genomic_DNA"/>
</dbReference>
<sequence>MTAAMPDERATPWLLDLKQALLDRGGLEEIFRHVRNLVVATLVIAAGLHAVENPDIIDVKGLLSIPVAGYFVFSIGIALFFLNFADGLHRLGKIKRHVALQLLLVVVYVLITIRVAQLILALRMTPS</sequence>
<feature type="transmembrane region" description="Helical" evidence="1">
    <location>
        <begin position="97"/>
        <end position="122"/>
    </location>
</feature>
<gene>
    <name evidence="2" type="ORF">RB548_20500</name>
</gene>
<evidence type="ECO:0000313" key="3">
    <source>
        <dbReference type="Proteomes" id="UP001432360"/>
    </source>
</evidence>
<accession>A0ABZ2B906</accession>
<name>A0ABZ2B906_9HYPH</name>